<dbReference type="RefSeq" id="WP_132225496.1">
    <property type="nucleotide sequence ID" value="NZ_JANKBG010000022.1"/>
</dbReference>
<reference evidence="1 2" key="1">
    <citation type="submission" date="2019-03" db="EMBL/GenBank/DDBJ databases">
        <title>Genomic Encyclopedia of Type Strains, Phase IV (KMG-IV): sequencing the most valuable type-strain genomes for metagenomic binning, comparative biology and taxonomic classification.</title>
        <authorList>
            <person name="Goeker M."/>
        </authorList>
    </citation>
    <scope>NUCLEOTIDE SEQUENCE [LARGE SCALE GENOMIC DNA]</scope>
    <source>
        <strain evidence="1 2">DSM 29481</strain>
    </source>
</reference>
<protein>
    <submittedName>
        <fullName evidence="1">Uncharacterized protein</fullName>
    </submittedName>
</protein>
<dbReference type="Proteomes" id="UP000295773">
    <property type="component" value="Unassembled WGS sequence"/>
</dbReference>
<gene>
    <name evidence="1" type="ORF">EDD61_1237</name>
</gene>
<organism evidence="1 2">
    <name type="scientific">Longicatena caecimuris</name>
    <dbReference type="NCBI Taxonomy" id="1796635"/>
    <lineage>
        <taxon>Bacteria</taxon>
        <taxon>Bacillati</taxon>
        <taxon>Bacillota</taxon>
        <taxon>Erysipelotrichia</taxon>
        <taxon>Erysipelotrichales</taxon>
        <taxon>Erysipelotrichaceae</taxon>
        <taxon>Longicatena</taxon>
    </lineage>
</organism>
<evidence type="ECO:0000313" key="1">
    <source>
        <dbReference type="EMBL" id="TCU54717.1"/>
    </source>
</evidence>
<sequence length="103" mass="12053">MLNNAVNRERLMDYAEDVLLPATAKDITLMETVEEEGEELSLWLVTMEDEEEYWLLENGSPCGIYKRSGIYESSQRVFDTYAIQKEQAQQEPVKDRFAYGYEK</sequence>
<keyword evidence="2" id="KW-1185">Reference proteome</keyword>
<evidence type="ECO:0000313" key="2">
    <source>
        <dbReference type="Proteomes" id="UP000295773"/>
    </source>
</evidence>
<proteinExistence type="predicted"/>
<dbReference type="EMBL" id="SMBP01000023">
    <property type="protein sequence ID" value="TCU54717.1"/>
    <property type="molecule type" value="Genomic_DNA"/>
</dbReference>
<comment type="caution">
    <text evidence="1">The sequence shown here is derived from an EMBL/GenBank/DDBJ whole genome shotgun (WGS) entry which is preliminary data.</text>
</comment>
<name>A0A4R3T290_9FIRM</name>
<dbReference type="AlphaFoldDB" id="A0A4R3T290"/>
<accession>A0A4R3T290</accession>